<keyword evidence="4 10" id="KW-0808">Transferase</keyword>
<feature type="binding site" evidence="10">
    <location>
        <begin position="16"/>
        <end position="21"/>
    </location>
    <ligand>
        <name>substrate</name>
    </ligand>
</feature>
<dbReference type="AlphaFoldDB" id="A0A494TE29"/>
<evidence type="ECO:0000256" key="6">
    <source>
        <dbReference type="ARBA" id="ARBA00022741"/>
    </source>
</evidence>
<dbReference type="EMBL" id="CP032829">
    <property type="protein sequence ID" value="AYJ87757.1"/>
    <property type="molecule type" value="Genomic_DNA"/>
</dbReference>
<dbReference type="Pfam" id="PF01715">
    <property type="entry name" value="IPPT"/>
    <property type="match status" value="1"/>
</dbReference>
<evidence type="ECO:0000256" key="2">
    <source>
        <dbReference type="ARBA" id="ARBA00003213"/>
    </source>
</evidence>
<feature type="region of interest" description="Interaction with substrate tRNA" evidence="10">
    <location>
        <begin position="39"/>
        <end position="42"/>
    </location>
</feature>
<dbReference type="InterPro" id="IPR027417">
    <property type="entry name" value="P-loop_NTPase"/>
</dbReference>
<feature type="site" description="Interaction with substrate tRNA" evidence="10">
    <location>
        <position position="105"/>
    </location>
</feature>
<evidence type="ECO:0000256" key="12">
    <source>
        <dbReference type="RuleBase" id="RU003784"/>
    </source>
</evidence>
<dbReference type="RefSeq" id="WP_121155453.1">
    <property type="nucleotide sequence ID" value="NZ_CP032829.1"/>
</dbReference>
<evidence type="ECO:0000256" key="5">
    <source>
        <dbReference type="ARBA" id="ARBA00022694"/>
    </source>
</evidence>
<protein>
    <recommendedName>
        <fullName evidence="10">tRNA dimethylallyltransferase</fullName>
        <ecNumber evidence="10">2.5.1.75</ecNumber>
    </recommendedName>
    <alternativeName>
        <fullName evidence="10">Dimethylallyl diphosphate:tRNA dimethylallyltransferase</fullName>
        <shortName evidence="10">DMAPP:tRNA dimethylallyltransferase</shortName>
        <shortName evidence="10">DMATase</shortName>
    </alternativeName>
    <alternativeName>
        <fullName evidence="10">Isopentenyl-diphosphate:tRNA isopentenyltransferase</fullName>
        <shortName evidence="10">IPP transferase</shortName>
        <shortName evidence="10">IPPT</shortName>
        <shortName evidence="10">IPTase</shortName>
    </alternativeName>
</protein>
<dbReference type="Gene3D" id="1.10.20.140">
    <property type="match status" value="1"/>
</dbReference>
<dbReference type="InterPro" id="IPR039657">
    <property type="entry name" value="Dimethylallyltransferase"/>
</dbReference>
<comment type="caution">
    <text evidence="10">Lacks conserved residue(s) required for the propagation of feature annotation.</text>
</comment>
<evidence type="ECO:0000313" key="15">
    <source>
        <dbReference type="Proteomes" id="UP000276254"/>
    </source>
</evidence>
<evidence type="ECO:0000313" key="14">
    <source>
        <dbReference type="EMBL" id="AYJ87757.1"/>
    </source>
</evidence>
<proteinExistence type="inferred from homology"/>
<dbReference type="GO" id="GO:0052381">
    <property type="term" value="F:tRNA dimethylallyltransferase activity"/>
    <property type="evidence" value="ECO:0007669"/>
    <property type="project" value="UniProtKB-UniRule"/>
</dbReference>
<evidence type="ECO:0000256" key="11">
    <source>
        <dbReference type="RuleBase" id="RU003783"/>
    </source>
</evidence>
<dbReference type="PANTHER" id="PTHR11088:SF60">
    <property type="entry name" value="TRNA DIMETHYLALLYLTRANSFERASE"/>
    <property type="match status" value="1"/>
</dbReference>
<organism evidence="14 15">
    <name type="scientific">Sphingomonas paeninsulae</name>
    <dbReference type="NCBI Taxonomy" id="2319844"/>
    <lineage>
        <taxon>Bacteria</taxon>
        <taxon>Pseudomonadati</taxon>
        <taxon>Pseudomonadota</taxon>
        <taxon>Alphaproteobacteria</taxon>
        <taxon>Sphingomonadales</taxon>
        <taxon>Sphingomonadaceae</taxon>
        <taxon>Sphingomonas</taxon>
    </lineage>
</organism>
<comment type="subunit">
    <text evidence="10">Monomer.</text>
</comment>
<evidence type="ECO:0000256" key="1">
    <source>
        <dbReference type="ARBA" id="ARBA00001946"/>
    </source>
</evidence>
<keyword evidence="8 10" id="KW-0460">Magnesium</keyword>
<accession>A0A494TE29</accession>
<evidence type="ECO:0000256" key="10">
    <source>
        <dbReference type="HAMAP-Rule" id="MF_00185"/>
    </source>
</evidence>
<evidence type="ECO:0000256" key="7">
    <source>
        <dbReference type="ARBA" id="ARBA00022840"/>
    </source>
</evidence>
<dbReference type="PANTHER" id="PTHR11088">
    <property type="entry name" value="TRNA DIMETHYLALLYLTRANSFERASE"/>
    <property type="match status" value="1"/>
</dbReference>
<dbReference type="OrthoDB" id="9776390at2"/>
<evidence type="ECO:0000256" key="8">
    <source>
        <dbReference type="ARBA" id="ARBA00022842"/>
    </source>
</evidence>
<feature type="binding site" evidence="10">
    <location>
        <begin position="14"/>
        <end position="21"/>
    </location>
    <ligand>
        <name>ATP</name>
        <dbReference type="ChEBI" id="CHEBI:30616"/>
    </ligand>
</feature>
<name>A0A494TE29_SPHPE</name>
<feature type="site" description="Interaction with substrate tRNA" evidence="10">
    <location>
        <position position="127"/>
    </location>
</feature>
<dbReference type="EC" id="2.5.1.75" evidence="10"/>
<comment type="cofactor">
    <cofactor evidence="1 10">
        <name>Mg(2+)</name>
        <dbReference type="ChEBI" id="CHEBI:18420"/>
    </cofactor>
</comment>
<dbReference type="GO" id="GO:0005524">
    <property type="term" value="F:ATP binding"/>
    <property type="evidence" value="ECO:0007669"/>
    <property type="project" value="UniProtKB-UniRule"/>
</dbReference>
<dbReference type="InterPro" id="IPR018022">
    <property type="entry name" value="IPT"/>
</dbReference>
<dbReference type="Gene3D" id="3.40.50.300">
    <property type="entry name" value="P-loop containing nucleotide triphosphate hydrolases"/>
    <property type="match status" value="1"/>
</dbReference>
<dbReference type="SUPFAM" id="SSF52540">
    <property type="entry name" value="P-loop containing nucleoside triphosphate hydrolases"/>
    <property type="match status" value="1"/>
</dbReference>
<keyword evidence="15" id="KW-1185">Reference proteome</keyword>
<comment type="function">
    <text evidence="2 10 12">Catalyzes the transfer of a dimethylallyl group onto the adenine at position 37 in tRNAs that read codons beginning with uridine, leading to the formation of N6-(dimethylallyl)adenosine (i(6)A).</text>
</comment>
<dbReference type="GO" id="GO:0006400">
    <property type="term" value="P:tRNA modification"/>
    <property type="evidence" value="ECO:0007669"/>
    <property type="project" value="TreeGrafter"/>
</dbReference>
<reference evidence="14 15" key="1">
    <citation type="submission" date="2018-09" db="EMBL/GenBank/DDBJ databases">
        <title>Sphingomonas peninsula sp. nov., isolated from fildes peninsula, Antarctic soil.</title>
        <authorList>
            <person name="Yingchao G."/>
        </authorList>
    </citation>
    <scope>NUCLEOTIDE SEQUENCE [LARGE SCALE GENOMIC DNA]</scope>
    <source>
        <strain evidence="14 15">YZ-8</strain>
    </source>
</reference>
<dbReference type="HAMAP" id="MF_00185">
    <property type="entry name" value="IPP_trans"/>
    <property type="match status" value="1"/>
</dbReference>
<evidence type="ECO:0000256" key="4">
    <source>
        <dbReference type="ARBA" id="ARBA00022679"/>
    </source>
</evidence>
<sequence length="312" mass="33969">MNINNLQPLALIAGPTASGKSALALALAELTPSIIINADSMQVYRDLRIITARPSQEEESRAPHRLFGHIDGAEPCSAARWAREATEAIAEAKAHNLLPILVGGTGLYIRTLLDGIAPIPDIDPEIRSLVRALPVADSHIALTSEDPEAAARIAPADTNRIARALEVIRSTGKPLSHWQQHREGGIADRVHLASLILLPPRDWLNERCDARFDTMFADGQDEVSALLARNLDPALPVMRAIGVPEIGAFQRGEMSESDVKIAGKRATGQYAKRQYTWFSRQSSPDWPRLETILSSNNIANIATILRNSLLTA</sequence>
<keyword evidence="7 10" id="KW-0067">ATP-binding</keyword>
<gene>
    <name evidence="10 14" type="primary">miaA</name>
    <name evidence="14" type="ORF">D3Y57_19785</name>
</gene>
<keyword evidence="5 10" id="KW-0819">tRNA processing</keyword>
<comment type="catalytic activity">
    <reaction evidence="9 10 11">
        <text>adenosine(37) in tRNA + dimethylallyl diphosphate = N(6)-dimethylallyladenosine(37) in tRNA + diphosphate</text>
        <dbReference type="Rhea" id="RHEA:26482"/>
        <dbReference type="Rhea" id="RHEA-COMP:10162"/>
        <dbReference type="Rhea" id="RHEA-COMP:10375"/>
        <dbReference type="ChEBI" id="CHEBI:33019"/>
        <dbReference type="ChEBI" id="CHEBI:57623"/>
        <dbReference type="ChEBI" id="CHEBI:74411"/>
        <dbReference type="ChEBI" id="CHEBI:74415"/>
        <dbReference type="EC" id="2.5.1.75"/>
    </reaction>
</comment>
<evidence type="ECO:0000256" key="9">
    <source>
        <dbReference type="ARBA" id="ARBA00049563"/>
    </source>
</evidence>
<keyword evidence="6 10" id="KW-0547">Nucleotide-binding</keyword>
<comment type="similarity">
    <text evidence="3 10 13">Belongs to the IPP transferase family.</text>
</comment>
<dbReference type="Proteomes" id="UP000276254">
    <property type="component" value="Chromosome"/>
</dbReference>
<dbReference type="KEGG" id="spha:D3Y57_19785"/>
<dbReference type="NCBIfam" id="TIGR00174">
    <property type="entry name" value="miaA"/>
    <property type="match status" value="1"/>
</dbReference>
<evidence type="ECO:0000256" key="13">
    <source>
        <dbReference type="RuleBase" id="RU003785"/>
    </source>
</evidence>
<evidence type="ECO:0000256" key="3">
    <source>
        <dbReference type="ARBA" id="ARBA00005842"/>
    </source>
</evidence>